<dbReference type="AlphaFoldDB" id="A0AAD9NFZ8"/>
<dbReference type="GO" id="GO:0005634">
    <property type="term" value="C:nucleus"/>
    <property type="evidence" value="ECO:0007669"/>
    <property type="project" value="UniProtKB-SubCell"/>
</dbReference>
<gene>
    <name evidence="3" type="ORF">LSH36_34g06035</name>
</gene>
<comment type="caution">
    <text evidence="3">The sequence shown here is derived from an EMBL/GenBank/DDBJ whole genome shotgun (WGS) entry which is preliminary data.</text>
</comment>
<evidence type="ECO:0000256" key="2">
    <source>
        <dbReference type="ARBA" id="ARBA00022473"/>
    </source>
</evidence>
<dbReference type="PANTHER" id="PTHR45882:SF3">
    <property type="entry name" value="PITUITARY HOMEOBOX HOMOLOG PTX1"/>
    <property type="match status" value="1"/>
</dbReference>
<name>A0AAD9NFZ8_9ANNE</name>
<dbReference type="GO" id="GO:0009653">
    <property type="term" value="P:anatomical structure morphogenesis"/>
    <property type="evidence" value="ECO:0007669"/>
    <property type="project" value="TreeGrafter"/>
</dbReference>
<evidence type="ECO:0000313" key="3">
    <source>
        <dbReference type="EMBL" id="KAK2166871.1"/>
    </source>
</evidence>
<sequence>MKPSLLSSGVVRGGHLWGIELRVRAKWRKKERNFETLKSGFGSQFNGFMQPFDGGLYPGYSSYNNWDSKLSTPLASKSFPWALNSVNGLPSVVSSQPMCFSAPGTNVNANMVPNVPSMPSVGANTGSPSGHCPYAAASYLYPRDQGFGDVGLPEIEG</sequence>
<proteinExistence type="predicted"/>
<evidence type="ECO:0000256" key="1">
    <source>
        <dbReference type="ARBA" id="ARBA00004123"/>
    </source>
</evidence>
<reference evidence="3" key="1">
    <citation type="journal article" date="2023" name="Mol. Biol. Evol.">
        <title>Third-Generation Sequencing Reveals the Adaptive Role of the Epigenome in Three Deep-Sea Polychaetes.</title>
        <authorList>
            <person name="Perez M."/>
            <person name="Aroh O."/>
            <person name="Sun Y."/>
            <person name="Lan Y."/>
            <person name="Juniper S.K."/>
            <person name="Young C.R."/>
            <person name="Angers B."/>
            <person name="Qian P.Y."/>
        </authorList>
    </citation>
    <scope>NUCLEOTIDE SEQUENCE</scope>
    <source>
        <strain evidence="3">P08H-3</strain>
    </source>
</reference>
<dbReference type="EMBL" id="JAODUP010000034">
    <property type="protein sequence ID" value="KAK2166871.1"/>
    <property type="molecule type" value="Genomic_DNA"/>
</dbReference>
<protein>
    <submittedName>
        <fullName evidence="3">Uncharacterized protein</fullName>
    </submittedName>
</protein>
<comment type="subcellular location">
    <subcellularLocation>
        <location evidence="1">Nucleus</location>
    </subcellularLocation>
</comment>
<dbReference type="PANTHER" id="PTHR45882">
    <property type="entry name" value="PITUITARY HOMEOBOX HOMOLOG PTX1"/>
    <property type="match status" value="1"/>
</dbReference>
<dbReference type="GO" id="GO:0000981">
    <property type="term" value="F:DNA-binding transcription factor activity, RNA polymerase II-specific"/>
    <property type="evidence" value="ECO:0007669"/>
    <property type="project" value="TreeGrafter"/>
</dbReference>
<dbReference type="GO" id="GO:0000978">
    <property type="term" value="F:RNA polymerase II cis-regulatory region sequence-specific DNA binding"/>
    <property type="evidence" value="ECO:0007669"/>
    <property type="project" value="TreeGrafter"/>
</dbReference>
<dbReference type="Proteomes" id="UP001208570">
    <property type="component" value="Unassembled WGS sequence"/>
</dbReference>
<evidence type="ECO:0000313" key="4">
    <source>
        <dbReference type="Proteomes" id="UP001208570"/>
    </source>
</evidence>
<organism evidence="3 4">
    <name type="scientific">Paralvinella palmiformis</name>
    <dbReference type="NCBI Taxonomy" id="53620"/>
    <lineage>
        <taxon>Eukaryota</taxon>
        <taxon>Metazoa</taxon>
        <taxon>Spiralia</taxon>
        <taxon>Lophotrochozoa</taxon>
        <taxon>Annelida</taxon>
        <taxon>Polychaeta</taxon>
        <taxon>Sedentaria</taxon>
        <taxon>Canalipalpata</taxon>
        <taxon>Terebellida</taxon>
        <taxon>Terebelliformia</taxon>
        <taxon>Alvinellidae</taxon>
        <taxon>Paralvinella</taxon>
    </lineage>
</organism>
<keyword evidence="2" id="KW-0217">Developmental protein</keyword>
<keyword evidence="4" id="KW-1185">Reference proteome</keyword>
<accession>A0AAD9NFZ8</accession>